<dbReference type="SUPFAM" id="SSF52799">
    <property type="entry name" value="(Phosphotyrosine protein) phosphatases II"/>
    <property type="match status" value="1"/>
</dbReference>
<feature type="compositionally biased region" description="Basic residues" evidence="1">
    <location>
        <begin position="1"/>
        <end position="17"/>
    </location>
</feature>
<dbReference type="InterPro" id="IPR000242">
    <property type="entry name" value="PTP_cat"/>
</dbReference>
<dbReference type="CDD" id="cd00047">
    <property type="entry name" value="PTPc"/>
    <property type="match status" value="1"/>
</dbReference>
<evidence type="ECO:0000313" key="4">
    <source>
        <dbReference type="EMBL" id="CAB3404143.1"/>
    </source>
</evidence>
<evidence type="ECO:0000256" key="1">
    <source>
        <dbReference type="SAM" id="MobiDB-lite"/>
    </source>
</evidence>
<organism evidence="4 5">
    <name type="scientific">Caenorhabditis bovis</name>
    <dbReference type="NCBI Taxonomy" id="2654633"/>
    <lineage>
        <taxon>Eukaryota</taxon>
        <taxon>Metazoa</taxon>
        <taxon>Ecdysozoa</taxon>
        <taxon>Nematoda</taxon>
        <taxon>Chromadorea</taxon>
        <taxon>Rhabditida</taxon>
        <taxon>Rhabditina</taxon>
        <taxon>Rhabditomorpha</taxon>
        <taxon>Rhabditoidea</taxon>
        <taxon>Rhabditidae</taxon>
        <taxon>Peloderinae</taxon>
        <taxon>Caenorhabditis</taxon>
    </lineage>
</organism>
<dbReference type="InterPro" id="IPR003595">
    <property type="entry name" value="Tyr_Pase_cat"/>
</dbReference>
<evidence type="ECO:0000259" key="2">
    <source>
        <dbReference type="PROSITE" id="PS50055"/>
    </source>
</evidence>
<dbReference type="PROSITE" id="PS50056">
    <property type="entry name" value="TYR_PHOSPHATASE_2"/>
    <property type="match status" value="1"/>
</dbReference>
<feature type="domain" description="Tyrosine-protein phosphatase" evidence="2">
    <location>
        <begin position="90"/>
        <end position="318"/>
    </location>
</feature>
<dbReference type="Proteomes" id="UP000494206">
    <property type="component" value="Unassembled WGS sequence"/>
</dbReference>
<dbReference type="AlphaFoldDB" id="A0A8S1EJZ2"/>
<comment type="caution">
    <text evidence="4">The sequence shown here is derived from an EMBL/GenBank/DDBJ whole genome shotgun (WGS) entry which is preliminary data.</text>
</comment>
<accession>A0A8S1EJZ2</accession>
<evidence type="ECO:0000259" key="3">
    <source>
        <dbReference type="PROSITE" id="PS50056"/>
    </source>
</evidence>
<dbReference type="InterPro" id="IPR000387">
    <property type="entry name" value="Tyr_Pase_dom"/>
</dbReference>
<feature type="domain" description="Tyrosine specific protein phosphatases" evidence="3">
    <location>
        <begin position="236"/>
        <end position="309"/>
    </location>
</feature>
<evidence type="ECO:0000313" key="5">
    <source>
        <dbReference type="Proteomes" id="UP000494206"/>
    </source>
</evidence>
<proteinExistence type="predicted"/>
<dbReference type="OrthoDB" id="5870053at2759"/>
<dbReference type="EMBL" id="CADEPM010000004">
    <property type="protein sequence ID" value="CAB3404143.1"/>
    <property type="molecule type" value="Genomic_DNA"/>
</dbReference>
<gene>
    <name evidence="4" type="ORF">CBOVIS_LOCUS6524</name>
</gene>
<dbReference type="Pfam" id="PF00102">
    <property type="entry name" value="Y_phosphatase"/>
    <property type="match status" value="1"/>
</dbReference>
<dbReference type="SMART" id="SM00194">
    <property type="entry name" value="PTPc"/>
    <property type="match status" value="1"/>
</dbReference>
<dbReference type="GO" id="GO:0004725">
    <property type="term" value="F:protein tyrosine phosphatase activity"/>
    <property type="evidence" value="ECO:0007669"/>
    <property type="project" value="InterPro"/>
</dbReference>
<keyword evidence="5" id="KW-1185">Reference proteome</keyword>
<feature type="region of interest" description="Disordered" evidence="1">
    <location>
        <begin position="1"/>
        <end position="33"/>
    </location>
</feature>
<evidence type="ECO:0008006" key="6">
    <source>
        <dbReference type="Google" id="ProtNLM"/>
    </source>
</evidence>
<name>A0A8S1EJZ2_9PELO</name>
<protein>
    <recommendedName>
        <fullName evidence="6">Protein-tyrosine-phosphatase</fullName>
    </recommendedName>
</protein>
<dbReference type="PRINTS" id="PR00700">
    <property type="entry name" value="PRTYPHPHTASE"/>
</dbReference>
<reference evidence="4 5" key="1">
    <citation type="submission" date="2020-04" db="EMBL/GenBank/DDBJ databases">
        <authorList>
            <person name="Laetsch R D."/>
            <person name="Stevens L."/>
            <person name="Kumar S."/>
            <person name="Blaxter L. M."/>
        </authorList>
    </citation>
    <scope>NUCLEOTIDE SEQUENCE [LARGE SCALE GENOMIC DNA]</scope>
</reference>
<sequence>MSRNIRRKGGRTARIRKTKDTIDEDDGGGVEATEKKVDPIMGPAERAVRKLITWIKATQSTPGGLFEWFTKNVEKPSGDNSQANSAYRIKNRNPDVPCVEETRVKLKEITDPTKDYIHANYIRTPPSERVYIATQHPLESTYEDFWRMVFYENVDTIVAIFSADENLPLYFPNEVGKFNNHGAFFVNCRKVVAPTAKHTPFQYQIEVLPEGCSNSRIILILHYPYWPKNQVPANTRVVMKTLRLIKVDKSSNGPVVVHCASGINRAGCLIFADIIIDLVFRNIEIDILQLIKKTRIQRAQLVQNKHLFVYSIYLFTDYVKIRCKRYKIFPDILKDIDAFQEAVNKEFSPLLAREPDSALTKRGGTTVEE</sequence>
<dbReference type="PANTHER" id="PTHR23219">
    <property type="entry name" value="TYROSINE-PROTEIN PHOSPHATASE C15H7.3-RELATED"/>
    <property type="match status" value="1"/>
</dbReference>
<dbReference type="PANTHER" id="PTHR23219:SF18">
    <property type="entry name" value="TYROSINE-PROTEIN PHOSPHATASE DOMAIN-CONTAINING PROTEIN-RELATED"/>
    <property type="match status" value="1"/>
</dbReference>
<dbReference type="PROSITE" id="PS50055">
    <property type="entry name" value="TYR_PHOSPHATASE_PTP"/>
    <property type="match status" value="1"/>
</dbReference>
<dbReference type="Gene3D" id="3.90.190.10">
    <property type="entry name" value="Protein tyrosine phosphatase superfamily"/>
    <property type="match status" value="1"/>
</dbReference>
<dbReference type="SMART" id="SM00404">
    <property type="entry name" value="PTPc_motif"/>
    <property type="match status" value="1"/>
</dbReference>
<dbReference type="InterPro" id="IPR029021">
    <property type="entry name" value="Prot-tyrosine_phosphatase-like"/>
</dbReference>